<feature type="active site" evidence="6">
    <location>
        <position position="287"/>
    </location>
</feature>
<dbReference type="InterPro" id="IPR000073">
    <property type="entry name" value="AB_hydrolase_1"/>
</dbReference>
<dbReference type="Gene3D" id="3.40.50.1820">
    <property type="entry name" value="alpha/beta hydrolase"/>
    <property type="match status" value="1"/>
</dbReference>
<dbReference type="PIRSF" id="PIRSF022950">
    <property type="entry name" value="PPase_methylesterase_euk"/>
    <property type="match status" value="1"/>
</dbReference>
<evidence type="ECO:0000256" key="1">
    <source>
        <dbReference type="ARBA" id="ARBA00008645"/>
    </source>
</evidence>
<evidence type="ECO:0000256" key="5">
    <source>
        <dbReference type="PIRNR" id="PIRNR022950"/>
    </source>
</evidence>
<dbReference type="OrthoDB" id="194865at2759"/>
<feature type="active site" evidence="6">
    <location>
        <position position="159"/>
    </location>
</feature>
<comment type="similarity">
    <text evidence="1 5">Belongs to the AB hydrolase superfamily.</text>
</comment>
<keyword evidence="9" id="KW-1185">Reference proteome</keyword>
<dbReference type="Proteomes" id="UP000783686">
    <property type="component" value="Unassembled WGS sequence"/>
</dbReference>
<feature type="domain" description="AB hydrolase-1" evidence="7">
    <location>
        <begin position="58"/>
        <end position="299"/>
    </location>
</feature>
<dbReference type="PRINTS" id="PR00111">
    <property type="entry name" value="ABHYDROLASE"/>
</dbReference>
<protein>
    <recommendedName>
        <fullName evidence="5">Protein phosphatase methylesterase 1</fullName>
        <shortName evidence="5">PME-1</shortName>
        <ecNumber evidence="5">3.1.1.-</ecNumber>
    </recommendedName>
</protein>
<accession>A0A811KIA5</accession>
<comment type="function">
    <text evidence="5">Demethylates proteins that have been reversibly carboxymethylated.</text>
</comment>
<dbReference type="Pfam" id="PF12697">
    <property type="entry name" value="Abhydrolase_6"/>
    <property type="match status" value="1"/>
</dbReference>
<organism evidence="8 9">
    <name type="scientific">Bursaphelenchus okinawaensis</name>
    <dbReference type="NCBI Taxonomy" id="465554"/>
    <lineage>
        <taxon>Eukaryota</taxon>
        <taxon>Metazoa</taxon>
        <taxon>Ecdysozoa</taxon>
        <taxon>Nematoda</taxon>
        <taxon>Chromadorea</taxon>
        <taxon>Rhabditida</taxon>
        <taxon>Tylenchina</taxon>
        <taxon>Tylenchomorpha</taxon>
        <taxon>Aphelenchoidea</taxon>
        <taxon>Aphelenchoididae</taxon>
        <taxon>Bursaphelenchus</taxon>
    </lineage>
</organism>
<comment type="catalytic activity">
    <reaction evidence="4">
        <text>[phosphatase 2A protein]-C-terminal L-leucine methyl ester + H2O = [phosphatase 2A protein]-C-terminal L-leucine + methanol + H(+)</text>
        <dbReference type="Rhea" id="RHEA:48548"/>
        <dbReference type="Rhea" id="RHEA-COMP:12134"/>
        <dbReference type="Rhea" id="RHEA-COMP:12135"/>
        <dbReference type="ChEBI" id="CHEBI:15377"/>
        <dbReference type="ChEBI" id="CHEBI:15378"/>
        <dbReference type="ChEBI" id="CHEBI:17790"/>
        <dbReference type="ChEBI" id="CHEBI:90516"/>
        <dbReference type="ChEBI" id="CHEBI:90517"/>
        <dbReference type="EC" id="3.1.1.89"/>
    </reaction>
</comment>
<name>A0A811KIA5_9BILA</name>
<evidence type="ECO:0000256" key="3">
    <source>
        <dbReference type="ARBA" id="ARBA00022801"/>
    </source>
</evidence>
<comment type="caution">
    <text evidence="8">The sequence shown here is derived from an EMBL/GenBank/DDBJ whole genome shotgun (WGS) entry which is preliminary data.</text>
</comment>
<feature type="active site" evidence="6">
    <location>
        <position position="134"/>
    </location>
</feature>
<dbReference type="SUPFAM" id="SSF53474">
    <property type="entry name" value="alpha/beta-Hydrolases"/>
    <property type="match status" value="1"/>
</dbReference>
<dbReference type="Proteomes" id="UP000614601">
    <property type="component" value="Unassembled WGS sequence"/>
</dbReference>
<evidence type="ECO:0000256" key="2">
    <source>
        <dbReference type="ARBA" id="ARBA00022487"/>
    </source>
</evidence>
<evidence type="ECO:0000259" key="7">
    <source>
        <dbReference type="Pfam" id="PF12697"/>
    </source>
</evidence>
<dbReference type="EMBL" id="CAJFCW020000003">
    <property type="protein sequence ID" value="CAG9103357.1"/>
    <property type="molecule type" value="Genomic_DNA"/>
</dbReference>
<dbReference type="PANTHER" id="PTHR14189">
    <property type="entry name" value="PROTEIN PHOSPHATASE METHYLESTERASE-1 RELATED"/>
    <property type="match status" value="1"/>
</dbReference>
<dbReference type="InterPro" id="IPR029058">
    <property type="entry name" value="AB_hydrolase_fold"/>
</dbReference>
<evidence type="ECO:0000313" key="9">
    <source>
        <dbReference type="Proteomes" id="UP000614601"/>
    </source>
</evidence>
<keyword evidence="2 5" id="KW-0719">Serine esterase</keyword>
<evidence type="ECO:0000256" key="6">
    <source>
        <dbReference type="PIRSR" id="PIRSR022950-1"/>
    </source>
</evidence>
<evidence type="ECO:0000256" key="4">
    <source>
        <dbReference type="ARBA" id="ARBA00049203"/>
    </source>
</evidence>
<dbReference type="EMBL" id="CAJFDH010000003">
    <property type="protein sequence ID" value="CAD5214874.1"/>
    <property type="molecule type" value="Genomic_DNA"/>
</dbReference>
<keyword evidence="3 5" id="KW-0378">Hydrolase</keyword>
<sequence length="315" mass="35262">MDSDNVDNQVEHNTNVPAFRDFSPLEYTNFFDKKLDVHIGNDVFNVYLKGEEGPVFYLLHGGGYSGLSWAVFVEDLCSKVKCRVVAPDLRGHGLSRCTDDNLSSEKQIEDIANIYNNVFESLAKKPPLIIVGHSMGGALAVRAVHANLLPNVQALAVIDVVEGSAMGNLSLMTQVLRNRPKHFATLEKAIKWCVDSGMTRNLKAAKVSMPSQLIKDENGKDGYHWRVNLGKTQEYWVGWFKGLSKLFLECKPVKILILANVDRLDKELMIGQMQGAFQYEVLHKVGHAVHEDSPDKVADIFANMVKRYQVIFNKA</sequence>
<evidence type="ECO:0000313" key="8">
    <source>
        <dbReference type="EMBL" id="CAD5214874.1"/>
    </source>
</evidence>
<proteinExistence type="inferred from homology"/>
<dbReference type="InterPro" id="IPR016812">
    <property type="entry name" value="PPase_methylesterase_euk"/>
</dbReference>
<dbReference type="PANTHER" id="PTHR14189:SF0">
    <property type="entry name" value="PROTEIN PHOSPHATASE METHYLESTERASE 1"/>
    <property type="match status" value="1"/>
</dbReference>
<reference evidence="8" key="1">
    <citation type="submission" date="2020-09" db="EMBL/GenBank/DDBJ databases">
        <authorList>
            <person name="Kikuchi T."/>
        </authorList>
    </citation>
    <scope>NUCLEOTIDE SEQUENCE</scope>
    <source>
        <strain evidence="8">SH1</strain>
    </source>
</reference>
<dbReference type="GO" id="GO:0051723">
    <property type="term" value="F:protein methylesterase activity"/>
    <property type="evidence" value="ECO:0007669"/>
    <property type="project" value="UniProtKB-EC"/>
</dbReference>
<dbReference type="AlphaFoldDB" id="A0A811KIA5"/>
<gene>
    <name evidence="8" type="ORF">BOKJ2_LOCUS5811</name>
</gene>
<dbReference type="EC" id="3.1.1.-" evidence="5"/>